<dbReference type="InterPro" id="IPR003779">
    <property type="entry name" value="CMD-like"/>
</dbReference>
<organism evidence="2 3">
    <name type="scientific">Cryptosporangium minutisporangium</name>
    <dbReference type="NCBI Taxonomy" id="113569"/>
    <lineage>
        <taxon>Bacteria</taxon>
        <taxon>Bacillati</taxon>
        <taxon>Actinomycetota</taxon>
        <taxon>Actinomycetes</taxon>
        <taxon>Cryptosporangiales</taxon>
        <taxon>Cryptosporangiaceae</taxon>
        <taxon>Cryptosporangium</taxon>
    </lineage>
</organism>
<evidence type="ECO:0000313" key="2">
    <source>
        <dbReference type="EMBL" id="GAA3392417.1"/>
    </source>
</evidence>
<dbReference type="PANTHER" id="PTHR34846">
    <property type="entry name" value="4-CARBOXYMUCONOLACTONE DECARBOXYLASE FAMILY PROTEIN (AFU_ORTHOLOGUE AFUA_6G11590)"/>
    <property type="match status" value="1"/>
</dbReference>
<feature type="domain" description="Carboxymuconolactone decarboxylase-like" evidence="1">
    <location>
        <begin position="40"/>
        <end position="113"/>
    </location>
</feature>
<sequence>MHVRLSPLEELTARQAEISERIASRRGGTRGPFLIWLRSPELCERVEALGAFCRFESSLPLRLRELSLLIAARHFDAAYSWNAHADKAVEAGLPAESIEQLARNEVPDFGDDEDAAILHRFATEVLRDHFVSDETFAAGLAAFGEQGLVDLIGSLGNYSMLAMLLNTFQVDPKPGWTDPYPDVRGFAKIEPQTSLKPASA</sequence>
<dbReference type="EMBL" id="BAAAYN010000038">
    <property type="protein sequence ID" value="GAA3392417.1"/>
    <property type="molecule type" value="Genomic_DNA"/>
</dbReference>
<dbReference type="SUPFAM" id="SSF69118">
    <property type="entry name" value="AhpD-like"/>
    <property type="match status" value="1"/>
</dbReference>
<evidence type="ECO:0000259" key="1">
    <source>
        <dbReference type="Pfam" id="PF02627"/>
    </source>
</evidence>
<name>A0ABP6T5F9_9ACTN</name>
<dbReference type="Pfam" id="PF02627">
    <property type="entry name" value="CMD"/>
    <property type="match status" value="1"/>
</dbReference>
<dbReference type="InterPro" id="IPR029032">
    <property type="entry name" value="AhpD-like"/>
</dbReference>
<protein>
    <submittedName>
        <fullName evidence="2">Carboxymuconolactone decarboxylase family protein</fullName>
    </submittedName>
</protein>
<dbReference type="PANTHER" id="PTHR34846:SF11">
    <property type="entry name" value="4-CARBOXYMUCONOLACTONE DECARBOXYLASE FAMILY PROTEIN (AFU_ORTHOLOGUE AFUA_6G11590)"/>
    <property type="match status" value="1"/>
</dbReference>
<dbReference type="Proteomes" id="UP001501676">
    <property type="component" value="Unassembled WGS sequence"/>
</dbReference>
<dbReference type="Gene3D" id="1.20.1290.10">
    <property type="entry name" value="AhpD-like"/>
    <property type="match status" value="1"/>
</dbReference>
<reference evidence="3" key="1">
    <citation type="journal article" date="2019" name="Int. J. Syst. Evol. Microbiol.">
        <title>The Global Catalogue of Microorganisms (GCM) 10K type strain sequencing project: providing services to taxonomists for standard genome sequencing and annotation.</title>
        <authorList>
            <consortium name="The Broad Institute Genomics Platform"/>
            <consortium name="The Broad Institute Genome Sequencing Center for Infectious Disease"/>
            <person name="Wu L."/>
            <person name="Ma J."/>
        </authorList>
    </citation>
    <scope>NUCLEOTIDE SEQUENCE [LARGE SCALE GENOMIC DNA]</scope>
    <source>
        <strain evidence="3">JCM 9458</strain>
    </source>
</reference>
<evidence type="ECO:0000313" key="3">
    <source>
        <dbReference type="Proteomes" id="UP001501676"/>
    </source>
</evidence>
<comment type="caution">
    <text evidence="2">The sequence shown here is derived from an EMBL/GenBank/DDBJ whole genome shotgun (WGS) entry which is preliminary data.</text>
</comment>
<keyword evidence="3" id="KW-1185">Reference proteome</keyword>
<proteinExistence type="predicted"/>
<gene>
    <name evidence="2" type="ORF">GCM10020369_54000</name>
</gene>
<accession>A0ABP6T5F9</accession>